<evidence type="ECO:0000256" key="2">
    <source>
        <dbReference type="SAM" id="Phobius"/>
    </source>
</evidence>
<accession>A0A086QPS0</accession>
<evidence type="ECO:0000313" key="3">
    <source>
        <dbReference type="EMBL" id="KFH14602.1"/>
    </source>
</evidence>
<keyword evidence="2" id="KW-1133">Transmembrane helix</keyword>
<feature type="coiled-coil region" evidence="1">
    <location>
        <begin position="56"/>
        <end position="160"/>
    </location>
</feature>
<dbReference type="EMBL" id="AEXC02001151">
    <property type="protein sequence ID" value="KFH14602.1"/>
    <property type="molecule type" value="Genomic_DNA"/>
</dbReference>
<keyword evidence="1" id="KW-0175">Coiled coil</keyword>
<name>A0A086QPS0_TOXGO</name>
<proteinExistence type="predicted"/>
<keyword evidence="2 3" id="KW-0812">Transmembrane</keyword>
<gene>
    <name evidence="3" type="ORF">TGMAS_222350B</name>
</gene>
<keyword evidence="2" id="KW-0472">Membrane</keyword>
<dbReference type="AlphaFoldDB" id="A0A086QPS0"/>
<organism evidence="3 4">
    <name type="scientific">Toxoplasma gondii MAS</name>
    <dbReference type="NCBI Taxonomy" id="943118"/>
    <lineage>
        <taxon>Eukaryota</taxon>
        <taxon>Sar</taxon>
        <taxon>Alveolata</taxon>
        <taxon>Apicomplexa</taxon>
        <taxon>Conoidasida</taxon>
        <taxon>Coccidia</taxon>
        <taxon>Eucoccidiorida</taxon>
        <taxon>Eimeriorina</taxon>
        <taxon>Sarcocystidae</taxon>
        <taxon>Toxoplasma</taxon>
    </lineage>
</organism>
<dbReference type="Proteomes" id="UP000028821">
    <property type="component" value="Unassembled WGS sequence"/>
</dbReference>
<protein>
    <submittedName>
        <fullName evidence="3">Putative transmembrane protein</fullName>
    </submittedName>
</protein>
<sequence length="250" mass="29826">SKIRAGNPRHSRFFVFLPPWYLRLRALLTFGFSRFFPCFFRFFLSRKYRRLASDAVAVAKRERERVAEERKRARELAERACKNFEADLKGRTKTALEQYRRLVQEAHTAAKQEREELHNKCKELQETVDNERREFDTLIVREAEAKMAKFRASYARMKQQTEEERRQYGVMMHEIAKRVEKECAEYEDFVIRTMRDLLQSKGVEMTESGLRDFFQKKREEMRPSGEGHSSTDGLVTVKYRFQAADPEDLQ</sequence>
<feature type="non-terminal residue" evidence="3">
    <location>
        <position position="1"/>
    </location>
</feature>
<comment type="caution">
    <text evidence="3">The sequence shown here is derived from an EMBL/GenBank/DDBJ whole genome shotgun (WGS) entry which is preliminary data.</text>
</comment>
<evidence type="ECO:0000313" key="4">
    <source>
        <dbReference type="Proteomes" id="UP000028821"/>
    </source>
</evidence>
<feature type="transmembrane region" description="Helical" evidence="2">
    <location>
        <begin position="20"/>
        <end position="44"/>
    </location>
</feature>
<dbReference type="OrthoDB" id="345870at2759"/>
<dbReference type="VEuPathDB" id="ToxoDB:TGMAS_222350B"/>
<evidence type="ECO:0000256" key="1">
    <source>
        <dbReference type="SAM" id="Coils"/>
    </source>
</evidence>
<reference evidence="3 4" key="1">
    <citation type="submission" date="2014-04" db="EMBL/GenBank/DDBJ databases">
        <authorList>
            <person name="Sibley D."/>
            <person name="Venepally P."/>
            <person name="Karamycheva S."/>
            <person name="Hadjithomas M."/>
            <person name="Khan A."/>
            <person name="Brunk B."/>
            <person name="Roos D."/>
            <person name="Caler E."/>
            <person name="Lorenzi H."/>
        </authorList>
    </citation>
    <scope>NUCLEOTIDE SEQUENCE [LARGE SCALE GENOMIC DNA]</scope>
    <source>
        <strain evidence="3 4">MAS</strain>
    </source>
</reference>